<dbReference type="GO" id="GO:0006289">
    <property type="term" value="P:nucleotide-excision repair"/>
    <property type="evidence" value="ECO:0007669"/>
    <property type="project" value="TreeGrafter"/>
</dbReference>
<comment type="caution">
    <text evidence="1">The sequence shown here is derived from an EMBL/GenBank/DDBJ whole genome shotgun (WGS) entry which is preliminary data.</text>
</comment>
<dbReference type="GO" id="GO:0034599">
    <property type="term" value="P:cellular response to oxidative stress"/>
    <property type="evidence" value="ECO:0007669"/>
    <property type="project" value="TreeGrafter"/>
</dbReference>
<dbReference type="AlphaFoldDB" id="A0A8T3DXC7"/>
<protein>
    <recommendedName>
        <fullName evidence="3">FA complementation group C</fullName>
    </recommendedName>
</protein>
<dbReference type="GO" id="GO:0043240">
    <property type="term" value="C:Fanconi anaemia nuclear complex"/>
    <property type="evidence" value="ECO:0007669"/>
    <property type="project" value="InterPro"/>
</dbReference>
<dbReference type="Proteomes" id="UP000829720">
    <property type="component" value="Unassembled WGS sequence"/>
</dbReference>
<accession>A0A8T3DXC7</accession>
<evidence type="ECO:0008006" key="3">
    <source>
        <dbReference type="Google" id="ProtNLM"/>
    </source>
</evidence>
<dbReference type="EMBL" id="JAERUA010000004">
    <property type="protein sequence ID" value="KAI1900067.1"/>
    <property type="molecule type" value="Genomic_DNA"/>
</dbReference>
<reference evidence="1" key="1">
    <citation type="submission" date="2021-01" db="EMBL/GenBank/DDBJ databases">
        <authorList>
            <person name="Zahm M."/>
            <person name="Roques C."/>
            <person name="Cabau C."/>
            <person name="Klopp C."/>
            <person name="Donnadieu C."/>
            <person name="Jouanno E."/>
            <person name="Lampietro C."/>
            <person name="Louis A."/>
            <person name="Herpin A."/>
            <person name="Echchiki A."/>
            <person name="Berthelot C."/>
            <person name="Parey E."/>
            <person name="Roest-Crollius H."/>
            <person name="Braasch I."/>
            <person name="Postlethwait J."/>
            <person name="Bobe J."/>
            <person name="Montfort J."/>
            <person name="Bouchez O."/>
            <person name="Begum T."/>
            <person name="Mejri S."/>
            <person name="Adams A."/>
            <person name="Chen W.-J."/>
            <person name="Guiguen Y."/>
        </authorList>
    </citation>
    <scope>NUCLEOTIDE SEQUENCE</scope>
    <source>
        <tissue evidence="1">Blood</tissue>
    </source>
</reference>
<gene>
    <name evidence="1" type="ORF">AGOR_G00046220</name>
</gene>
<sequence>MHDCLDRIRTMTQSGPFSEQVVEFWLGKAVDWGQAVTSTARADVRAHLGKLRIFLGQLLHQLQATRSTSEAMRAFPFAGQFLGRLCWNPCVSADGESLDHLLQCLWCLYSTDPRNVVERRANQWIRNLLYHLSVEEKSGSAATVVRRSGCTPTDQRLKFLKNMVVLLEKEVRRSTALEPTKLRAPLIGALLQHPTACDRADLSQDFLEAVSAALLGKQLVLDEQAAMSLWSRSLPSLEGATLNLVESALSNPLQSPPGLDRQVTDSLLPKVSALHCPVFLVVCNIFRMLLVETQGSPTLRMIVQSFTRCFLQSLQLLEPQERLSLRVFFPQAPQSLLTPLLQVPSDVPEEAWPEHLQWISHSLQKVVGEEDEEDGNVGRWRCGVFESWFLLVQAGYWVDVAAQLLITAGPEIQPALLWLLAFYHHPTDLVKHRDYTLVMTRETLNHLDALFLAPPPLPPKQLGALEQRTSTCPHLLLHLLLNFAVFSPGPLSTVSEVTGKVLQHTGLYQEAGAFLVGVEQGLSRQAPPDPRAETRLKTIQETLALQGTV</sequence>
<dbReference type="InterPro" id="IPR000686">
    <property type="entry name" value="FANCC"/>
</dbReference>
<evidence type="ECO:0000313" key="1">
    <source>
        <dbReference type="EMBL" id="KAI1900067.1"/>
    </source>
</evidence>
<name>A0A8T3DXC7_9TELE</name>
<dbReference type="OrthoDB" id="10046159at2759"/>
<dbReference type="Pfam" id="PF02106">
    <property type="entry name" value="Fanconi_C"/>
    <property type="match status" value="2"/>
</dbReference>
<organism evidence="1 2">
    <name type="scientific">Albula goreensis</name>
    <dbReference type="NCBI Taxonomy" id="1534307"/>
    <lineage>
        <taxon>Eukaryota</taxon>
        <taxon>Metazoa</taxon>
        <taxon>Chordata</taxon>
        <taxon>Craniata</taxon>
        <taxon>Vertebrata</taxon>
        <taxon>Euteleostomi</taxon>
        <taxon>Actinopterygii</taxon>
        <taxon>Neopterygii</taxon>
        <taxon>Teleostei</taxon>
        <taxon>Albuliformes</taxon>
        <taxon>Albulidae</taxon>
        <taxon>Albula</taxon>
    </lineage>
</organism>
<dbReference type="PANTHER" id="PTHR16798:SF0">
    <property type="entry name" value="FANCONI ANEMIA GROUP C PROTEIN"/>
    <property type="match status" value="1"/>
</dbReference>
<evidence type="ECO:0000313" key="2">
    <source>
        <dbReference type="Proteomes" id="UP000829720"/>
    </source>
</evidence>
<dbReference type="GO" id="GO:0036297">
    <property type="term" value="P:interstrand cross-link repair"/>
    <property type="evidence" value="ECO:0007669"/>
    <property type="project" value="InterPro"/>
</dbReference>
<dbReference type="PRINTS" id="PR00494">
    <property type="entry name" value="FANCONICGENE"/>
</dbReference>
<dbReference type="PANTHER" id="PTHR16798">
    <property type="entry name" value="FANCONI ANEMIA GROUP C PROTEIN FANCC"/>
    <property type="match status" value="1"/>
</dbReference>
<keyword evidence="2" id="KW-1185">Reference proteome</keyword>
<proteinExistence type="predicted"/>